<evidence type="ECO:0000259" key="2">
    <source>
        <dbReference type="Pfam" id="PF20167"/>
    </source>
</evidence>
<feature type="compositionally biased region" description="Low complexity" evidence="1">
    <location>
        <begin position="1"/>
        <end position="12"/>
    </location>
</feature>
<feature type="region of interest" description="Disordered" evidence="1">
    <location>
        <begin position="398"/>
        <end position="482"/>
    </location>
</feature>
<feature type="compositionally biased region" description="Acidic residues" evidence="1">
    <location>
        <begin position="425"/>
        <end position="443"/>
    </location>
</feature>
<evidence type="ECO:0000256" key="1">
    <source>
        <dbReference type="SAM" id="MobiDB-lite"/>
    </source>
</evidence>
<dbReference type="Pfam" id="PF20167">
    <property type="entry name" value="Transposase_32"/>
    <property type="match status" value="1"/>
</dbReference>
<feature type="compositionally biased region" description="Pro residues" evidence="1">
    <location>
        <begin position="320"/>
        <end position="329"/>
    </location>
</feature>
<dbReference type="AlphaFoldDB" id="A0ABD2ZUR1"/>
<accession>A0ABD2ZUR1</accession>
<evidence type="ECO:0000313" key="4">
    <source>
        <dbReference type="Proteomes" id="UP001630127"/>
    </source>
</evidence>
<keyword evidence="4" id="KW-1185">Reference proteome</keyword>
<protein>
    <recommendedName>
        <fullName evidence="2">Putative plant transposon protein domain-containing protein</fullName>
    </recommendedName>
</protein>
<feature type="region of interest" description="Disordered" evidence="1">
    <location>
        <begin position="1"/>
        <end position="35"/>
    </location>
</feature>
<dbReference type="InterPro" id="IPR046796">
    <property type="entry name" value="Transposase_32_dom"/>
</dbReference>
<feature type="region of interest" description="Disordered" evidence="1">
    <location>
        <begin position="314"/>
        <end position="343"/>
    </location>
</feature>
<name>A0ABD2ZUR1_9GENT</name>
<feature type="compositionally biased region" description="Low complexity" evidence="1">
    <location>
        <begin position="330"/>
        <end position="343"/>
    </location>
</feature>
<comment type="caution">
    <text evidence="3">The sequence shown here is derived from an EMBL/GenBank/DDBJ whole genome shotgun (WGS) entry which is preliminary data.</text>
</comment>
<proteinExistence type="predicted"/>
<evidence type="ECO:0000313" key="3">
    <source>
        <dbReference type="EMBL" id="KAL3522728.1"/>
    </source>
</evidence>
<gene>
    <name evidence="3" type="ORF">ACH5RR_015562</name>
</gene>
<organism evidence="3 4">
    <name type="scientific">Cinchona calisaya</name>
    <dbReference type="NCBI Taxonomy" id="153742"/>
    <lineage>
        <taxon>Eukaryota</taxon>
        <taxon>Viridiplantae</taxon>
        <taxon>Streptophyta</taxon>
        <taxon>Embryophyta</taxon>
        <taxon>Tracheophyta</taxon>
        <taxon>Spermatophyta</taxon>
        <taxon>Magnoliopsida</taxon>
        <taxon>eudicotyledons</taxon>
        <taxon>Gunneridae</taxon>
        <taxon>Pentapetalae</taxon>
        <taxon>asterids</taxon>
        <taxon>lamiids</taxon>
        <taxon>Gentianales</taxon>
        <taxon>Rubiaceae</taxon>
        <taxon>Cinchonoideae</taxon>
        <taxon>Cinchoneae</taxon>
        <taxon>Cinchona</taxon>
    </lineage>
</organism>
<dbReference type="Proteomes" id="UP001630127">
    <property type="component" value="Unassembled WGS sequence"/>
</dbReference>
<sequence>MVKSRGGSSSAIRGRKNKGKAPVRGESSATPQVSTTPTLSKFIDAKASERYTSLLSKSIIVQRPASSSLFDEYNLPIIKSCFEKQNWGHLVHLDLPVYHDMVLQFTANLQKGPTIRTFISRVNHTDIEISSNIINNIFECEISDPSDFSYFFSLDKWPAEDTQFDIDEVRAIFGVHFKQASEAKTTLLSPELNILYTLVTNLLLPTDGHRTEPGKLQLYLFFCVFKGISLDFGYLFCSLWELFLTDTRRNIPFGKFLTKVFDSLNVPFTGNKQYPPYFNKSYIERKGLRFFNDQWLTKAAFDIAKSQSHASTTDFTIPLSPTPQPPPFTSAPSTSAPSSEPSLSHICGLLQSLSTQVSTFQRRTNRKLRRLETRQTIIQEALSLGMSASAQVQFAELQSQHPLESSSDSDEPEDDQTCDDTAATDQEDADDDDEDNEDIDDTFDYIMQRRTGEEHNSEATDDDVPSKRQKTEKRSKKKNDSH</sequence>
<feature type="compositionally biased region" description="Basic residues" evidence="1">
    <location>
        <begin position="467"/>
        <end position="482"/>
    </location>
</feature>
<feature type="compositionally biased region" description="Acidic residues" evidence="1">
    <location>
        <begin position="407"/>
        <end position="418"/>
    </location>
</feature>
<reference evidence="3 4" key="1">
    <citation type="submission" date="2024-11" db="EMBL/GenBank/DDBJ databases">
        <title>A near-complete genome assembly of Cinchona calisaya.</title>
        <authorList>
            <person name="Lian D.C."/>
            <person name="Zhao X.W."/>
            <person name="Wei L."/>
        </authorList>
    </citation>
    <scope>NUCLEOTIDE SEQUENCE [LARGE SCALE GENOMIC DNA]</scope>
    <source>
        <tissue evidence="3">Nenye</tissue>
    </source>
</reference>
<dbReference type="EMBL" id="JBJUIK010000007">
    <property type="protein sequence ID" value="KAL3522728.1"/>
    <property type="molecule type" value="Genomic_DNA"/>
</dbReference>
<feature type="domain" description="Putative plant transposon protein" evidence="2">
    <location>
        <begin position="84"/>
        <end position="267"/>
    </location>
</feature>